<evidence type="ECO:0000313" key="2">
    <source>
        <dbReference type="Proteomes" id="UP000826656"/>
    </source>
</evidence>
<evidence type="ECO:0000313" key="1">
    <source>
        <dbReference type="EMBL" id="KAH0756146.1"/>
    </source>
</evidence>
<comment type="caution">
    <text evidence="1">The sequence shown here is derived from an EMBL/GenBank/DDBJ whole genome shotgun (WGS) entry which is preliminary data.</text>
</comment>
<protein>
    <submittedName>
        <fullName evidence="1">Uncharacterized protein</fullName>
    </submittedName>
</protein>
<dbReference type="EMBL" id="JAIVGD010000018">
    <property type="protein sequence ID" value="KAH0756146.1"/>
    <property type="molecule type" value="Genomic_DNA"/>
</dbReference>
<organism evidence="1 2">
    <name type="scientific">Solanum tuberosum</name>
    <name type="common">Potato</name>
    <dbReference type="NCBI Taxonomy" id="4113"/>
    <lineage>
        <taxon>Eukaryota</taxon>
        <taxon>Viridiplantae</taxon>
        <taxon>Streptophyta</taxon>
        <taxon>Embryophyta</taxon>
        <taxon>Tracheophyta</taxon>
        <taxon>Spermatophyta</taxon>
        <taxon>Magnoliopsida</taxon>
        <taxon>eudicotyledons</taxon>
        <taxon>Gunneridae</taxon>
        <taxon>Pentapetalae</taxon>
        <taxon>asterids</taxon>
        <taxon>lamiids</taxon>
        <taxon>Solanales</taxon>
        <taxon>Solanaceae</taxon>
        <taxon>Solanoideae</taxon>
        <taxon>Solaneae</taxon>
        <taxon>Solanum</taxon>
    </lineage>
</organism>
<reference evidence="1 2" key="1">
    <citation type="journal article" date="2021" name="bioRxiv">
        <title>Chromosome-scale and haplotype-resolved genome assembly of a tetraploid potato cultivar.</title>
        <authorList>
            <person name="Sun H."/>
            <person name="Jiao W.-B."/>
            <person name="Krause K."/>
            <person name="Campoy J.A."/>
            <person name="Goel M."/>
            <person name="Folz-Donahue K."/>
            <person name="Kukat C."/>
            <person name="Huettel B."/>
            <person name="Schneeberger K."/>
        </authorList>
    </citation>
    <scope>NUCLEOTIDE SEQUENCE [LARGE SCALE GENOMIC DNA]</scope>
    <source>
        <strain evidence="1">SolTubOtavaFocal</strain>
        <tissue evidence="1">Leaves</tissue>
    </source>
</reference>
<dbReference type="Proteomes" id="UP000826656">
    <property type="component" value="Unassembled WGS sequence"/>
</dbReference>
<sequence>MRTRPKSRALSLSPYPLVQQYSRIIQVSPSHASIVLAQEIKGSQFQSVEGIVQFCTEIQRLLLSILLKLYEFQLLEPDPFKGIQILNSIIQSSFPPECALISAINSPLPFICGGWTKNRYREHTDRYEYGVIRKGTLDIEILVSVPVHWNQFKGGGGNQSKLRLSRNAAPKKVTLPPS</sequence>
<keyword evidence="2" id="KW-1185">Reference proteome</keyword>
<gene>
    <name evidence="1" type="ORF">KY290_026416</name>
</gene>
<name>A0ABQ7UWD7_SOLTU</name>
<accession>A0ABQ7UWD7</accession>
<proteinExistence type="predicted"/>